<dbReference type="EMBL" id="SWQE01000001">
    <property type="protein sequence ID" value="NFJ07140.1"/>
    <property type="molecule type" value="Genomic_DNA"/>
</dbReference>
<name>A0A846J1H7_CLOBO</name>
<evidence type="ECO:0000313" key="1">
    <source>
        <dbReference type="EMBL" id="NFJ07140.1"/>
    </source>
</evidence>
<accession>A0A846J1H7</accession>
<dbReference type="Proteomes" id="UP000480039">
    <property type="component" value="Unassembled WGS sequence"/>
</dbReference>
<evidence type="ECO:0000313" key="2">
    <source>
        <dbReference type="Proteomes" id="UP000480039"/>
    </source>
</evidence>
<dbReference type="InterPro" id="IPR012349">
    <property type="entry name" value="Split_barrel_FMN-bd"/>
</dbReference>
<organism evidence="1 2">
    <name type="scientific">Clostridium botulinum</name>
    <dbReference type="NCBI Taxonomy" id="1491"/>
    <lineage>
        <taxon>Bacteria</taxon>
        <taxon>Bacillati</taxon>
        <taxon>Bacillota</taxon>
        <taxon>Clostridia</taxon>
        <taxon>Eubacteriales</taxon>
        <taxon>Clostridiaceae</taxon>
        <taxon>Clostridium</taxon>
    </lineage>
</organism>
<reference evidence="1 2" key="1">
    <citation type="submission" date="2019-04" db="EMBL/GenBank/DDBJ databases">
        <title>Genome sequencing of Clostridium botulinum Groups I-IV and Clostridium butyricum.</title>
        <authorList>
            <person name="Brunt J."/>
            <person name="Van Vliet A.H.M."/>
            <person name="Stringer S.C."/>
            <person name="Carter A.T."/>
            <person name="Peck M.W."/>
        </authorList>
    </citation>
    <scope>NUCLEOTIDE SEQUENCE [LARGE SCALE GENOMIC DNA]</scope>
    <source>
        <strain evidence="1 2">Colworth BL30</strain>
    </source>
</reference>
<comment type="caution">
    <text evidence="1">The sequence shown here is derived from an EMBL/GenBank/DDBJ whole genome shotgun (WGS) entry which is preliminary data.</text>
</comment>
<sequence length="164" mass="18861">MRRKEREIRDINEIFQVIENCSAVHVGMMDEGKPYVVALNFGYDREDDDLILYLHSAMEGRKMDILRKNPAVYFQMDCVNELIKTTPENPCAYSWRFDSVMGSGNVEFIKDETGKSHALTRILQHLDKTDAQYNFHSQALSKTCVFLFAQMILQESAVDKGIAV</sequence>
<dbReference type="PANTHER" id="PTHR34071">
    <property type="entry name" value="5-NITROIMIDAZOLE ANTIBIOTICS RESISTANCE PROTEIN, NIMA-FAMILY-RELATED PROTEIN-RELATED"/>
    <property type="match status" value="1"/>
</dbReference>
<proteinExistence type="predicted"/>
<dbReference type="InterPro" id="IPR024747">
    <property type="entry name" value="Pyridox_Oxase-rel"/>
</dbReference>
<dbReference type="Gene3D" id="2.30.110.10">
    <property type="entry name" value="Electron Transport, Fmn-binding Protein, Chain A"/>
    <property type="match status" value="1"/>
</dbReference>
<dbReference type="SUPFAM" id="SSF50475">
    <property type="entry name" value="FMN-binding split barrel"/>
    <property type="match status" value="1"/>
</dbReference>
<gene>
    <name evidence="1" type="ORF">FC871_01220</name>
</gene>
<protein>
    <submittedName>
        <fullName evidence="1">Pyridoxamine 5'-phosphate oxidase family protein</fullName>
    </submittedName>
</protein>
<dbReference type="PANTHER" id="PTHR34071:SF2">
    <property type="entry name" value="FLAVIN-NUCLEOTIDE-BINDING PROTEIN"/>
    <property type="match status" value="1"/>
</dbReference>
<dbReference type="Pfam" id="PF12900">
    <property type="entry name" value="Pyridox_ox_2"/>
    <property type="match status" value="1"/>
</dbReference>
<dbReference type="AlphaFoldDB" id="A0A846J1H7"/>